<dbReference type="InterPro" id="IPR012334">
    <property type="entry name" value="Pectin_lyas_fold"/>
</dbReference>
<dbReference type="Gene3D" id="2.160.20.10">
    <property type="entry name" value="Single-stranded right-handed beta-helix, Pectin lyase-like"/>
    <property type="match status" value="1"/>
</dbReference>
<organism evidence="2">
    <name type="scientific">marine metagenome</name>
    <dbReference type="NCBI Taxonomy" id="408172"/>
    <lineage>
        <taxon>unclassified sequences</taxon>
        <taxon>metagenomes</taxon>
        <taxon>ecological metagenomes</taxon>
    </lineage>
</organism>
<gene>
    <name evidence="2" type="ORF">METZ01_LOCUS308723</name>
</gene>
<sequence>ADVWLIKTDDDGNSSSWTYGGSESDYGYSVQQTSDDGYIITGFTESSGNGGADFWLIKTNSSGVLTWSKTFGGSENDYGHSVQQTSDAGYIITGNTSSYGSGNSDLWLVKVNFRGDSTWTKTYGGSESDYGYSVQQTSDDGYIITGSTGSYGNGEADVWLIKTDANGDSSWTQTFGGSESEHGLAVQQTSDGGYIIGGGTYSSGSGERDVWLIKTNSSGVLIWSETFGGSESDLGRSVQQTSDGGYIITGQTNSYGNGGEDVWLIKTDANGNLYSPSSPLWYVATTGSDATGDGSEGNPFATIQTAINVSNDGDSVLVAAGTYVENINIDKNIAVLGEDRETTIIDGDSSGSVVTFSNSVNETALLSGFTITN</sequence>
<dbReference type="EMBL" id="UINC01097828">
    <property type="protein sequence ID" value="SVC55869.1"/>
    <property type="molecule type" value="Genomic_DNA"/>
</dbReference>
<dbReference type="PANTHER" id="PTHR42754:SF1">
    <property type="entry name" value="LIPOPROTEIN"/>
    <property type="match status" value="1"/>
</dbReference>
<reference evidence="2" key="1">
    <citation type="submission" date="2018-05" db="EMBL/GenBank/DDBJ databases">
        <authorList>
            <person name="Lanie J.A."/>
            <person name="Ng W.-L."/>
            <person name="Kazmierczak K.M."/>
            <person name="Andrzejewski T.M."/>
            <person name="Davidsen T.M."/>
            <person name="Wayne K.J."/>
            <person name="Tettelin H."/>
            <person name="Glass J.I."/>
            <person name="Rusch D."/>
            <person name="Podicherti R."/>
            <person name="Tsui H.-C.T."/>
            <person name="Winkler M.E."/>
        </authorList>
    </citation>
    <scope>NUCLEOTIDE SEQUENCE</scope>
</reference>
<proteinExistence type="predicted"/>
<accession>A0A382N3W9</accession>
<protein>
    <recommendedName>
        <fullName evidence="1">DUF1565 domain-containing protein</fullName>
    </recommendedName>
</protein>
<feature type="non-terminal residue" evidence="2">
    <location>
        <position position="373"/>
    </location>
</feature>
<feature type="domain" description="DUF1565" evidence="1">
    <location>
        <begin position="286"/>
        <end position="326"/>
    </location>
</feature>
<dbReference type="PANTHER" id="PTHR42754">
    <property type="entry name" value="ENDOGLUCANASE"/>
    <property type="match status" value="1"/>
</dbReference>
<feature type="non-terminal residue" evidence="2">
    <location>
        <position position="1"/>
    </location>
</feature>
<dbReference type="Pfam" id="PF07602">
    <property type="entry name" value="DUF1565"/>
    <property type="match status" value="1"/>
</dbReference>
<dbReference type="InterPro" id="IPR011459">
    <property type="entry name" value="DUF1565"/>
</dbReference>
<dbReference type="AlphaFoldDB" id="A0A382N3W9"/>
<dbReference type="InterPro" id="IPR011050">
    <property type="entry name" value="Pectin_lyase_fold/virulence"/>
</dbReference>
<evidence type="ECO:0000259" key="1">
    <source>
        <dbReference type="Pfam" id="PF07602"/>
    </source>
</evidence>
<dbReference type="SUPFAM" id="SSF51126">
    <property type="entry name" value="Pectin lyase-like"/>
    <property type="match status" value="1"/>
</dbReference>
<evidence type="ECO:0000313" key="2">
    <source>
        <dbReference type="EMBL" id="SVC55869.1"/>
    </source>
</evidence>
<name>A0A382N3W9_9ZZZZ</name>